<dbReference type="Proteomes" id="UP000822688">
    <property type="component" value="Chromosome 3"/>
</dbReference>
<sequence length="225" mass="26094">MASVFEAAKCRRQFVVAASPLGKCSPAPRICGTCGDKWQIRFFLVSKFKVSFLTSHSILPFRSESRHRIREISQISKTRNFQHHSDISKHFHHGRNIGLHIHAHGAQRTIRPTPNLQTTSHNLTHLRPPLPQPPHHHPLAHALPPPPSNSPARPRIQQRQRPRARLREGSGVRQGGRRRHHQASQRQERRGVRRRSGGQLRRGLLQQRRPSQRRRRRLRHGSRPR</sequence>
<evidence type="ECO:0000313" key="3">
    <source>
        <dbReference type="Proteomes" id="UP000822688"/>
    </source>
</evidence>
<comment type="caution">
    <text evidence="2">The sequence shown here is derived from an EMBL/GenBank/DDBJ whole genome shotgun (WGS) entry which is preliminary data.</text>
</comment>
<evidence type="ECO:0000256" key="1">
    <source>
        <dbReference type="SAM" id="MobiDB-lite"/>
    </source>
</evidence>
<keyword evidence="3" id="KW-1185">Reference proteome</keyword>
<reference evidence="2" key="1">
    <citation type="submission" date="2020-06" db="EMBL/GenBank/DDBJ databases">
        <title>WGS assembly of Ceratodon purpureus strain R40.</title>
        <authorList>
            <person name="Carey S.B."/>
            <person name="Jenkins J."/>
            <person name="Shu S."/>
            <person name="Lovell J.T."/>
            <person name="Sreedasyam A."/>
            <person name="Maumus F."/>
            <person name="Tiley G.P."/>
            <person name="Fernandez-Pozo N."/>
            <person name="Barry K."/>
            <person name="Chen C."/>
            <person name="Wang M."/>
            <person name="Lipzen A."/>
            <person name="Daum C."/>
            <person name="Saski C.A."/>
            <person name="Payton A.C."/>
            <person name="Mcbreen J.C."/>
            <person name="Conrad R.E."/>
            <person name="Kollar L.M."/>
            <person name="Olsson S."/>
            <person name="Huttunen S."/>
            <person name="Landis J.B."/>
            <person name="Wickett N.J."/>
            <person name="Johnson M.G."/>
            <person name="Rensing S.A."/>
            <person name="Grimwood J."/>
            <person name="Schmutz J."/>
            <person name="Mcdaniel S.F."/>
        </authorList>
    </citation>
    <scope>NUCLEOTIDE SEQUENCE</scope>
    <source>
        <strain evidence="2">R40</strain>
    </source>
</reference>
<proteinExistence type="predicted"/>
<feature type="compositionally biased region" description="Polar residues" evidence="1">
    <location>
        <begin position="111"/>
        <end position="123"/>
    </location>
</feature>
<name>A0A8T0IIN0_CERPU</name>
<evidence type="ECO:0000313" key="2">
    <source>
        <dbReference type="EMBL" id="KAG0582323.1"/>
    </source>
</evidence>
<protein>
    <submittedName>
        <fullName evidence="2">Uncharacterized protein</fullName>
    </submittedName>
</protein>
<dbReference type="AlphaFoldDB" id="A0A8T0IIN0"/>
<feature type="region of interest" description="Disordered" evidence="1">
    <location>
        <begin position="111"/>
        <end position="225"/>
    </location>
</feature>
<gene>
    <name evidence="2" type="ORF">KC19_3G051900</name>
</gene>
<organism evidence="2 3">
    <name type="scientific">Ceratodon purpureus</name>
    <name type="common">Fire moss</name>
    <name type="synonym">Dicranum purpureum</name>
    <dbReference type="NCBI Taxonomy" id="3225"/>
    <lineage>
        <taxon>Eukaryota</taxon>
        <taxon>Viridiplantae</taxon>
        <taxon>Streptophyta</taxon>
        <taxon>Embryophyta</taxon>
        <taxon>Bryophyta</taxon>
        <taxon>Bryophytina</taxon>
        <taxon>Bryopsida</taxon>
        <taxon>Dicranidae</taxon>
        <taxon>Pseudoditrichales</taxon>
        <taxon>Ditrichaceae</taxon>
        <taxon>Ceratodon</taxon>
    </lineage>
</organism>
<dbReference type="EMBL" id="CM026423">
    <property type="protein sequence ID" value="KAG0582323.1"/>
    <property type="molecule type" value="Genomic_DNA"/>
</dbReference>
<feature type="compositionally biased region" description="Basic residues" evidence="1">
    <location>
        <begin position="210"/>
        <end position="225"/>
    </location>
</feature>
<accession>A0A8T0IIN0</accession>
<feature type="compositionally biased region" description="Low complexity" evidence="1">
    <location>
        <begin position="197"/>
        <end position="209"/>
    </location>
</feature>